<sequence length="125" mass="13210">MQIIGTEVTEATGANEGFLVEFMGDGGERVSVRLAQSENGGLSRDNALAKAQVVLLQASRFGLSTDDGDDAASEPSDAVESLRQEQDKRDRGDSELEEGLEDTFPASDPVSATYTSTVGASEDKH</sequence>
<geneLocation type="plasmid" evidence="2">
    <name>unnamed</name>
</geneLocation>
<proteinExistence type="predicted"/>
<evidence type="ECO:0000256" key="1">
    <source>
        <dbReference type="SAM" id="MobiDB-lite"/>
    </source>
</evidence>
<protein>
    <submittedName>
        <fullName evidence="2">Uncharacterized protein</fullName>
    </submittedName>
</protein>
<gene>
    <name evidence="2" type="ORF">MKJ03_19210</name>
</gene>
<dbReference type="EMBL" id="JALAYX010000006">
    <property type="protein sequence ID" value="MCJ8240469.1"/>
    <property type="molecule type" value="Genomic_DNA"/>
</dbReference>
<keyword evidence="3" id="KW-1185">Reference proteome</keyword>
<dbReference type="RefSeq" id="WP_229576062.1">
    <property type="nucleotide sequence ID" value="NZ_CP128477.1"/>
</dbReference>
<feature type="compositionally biased region" description="Polar residues" evidence="1">
    <location>
        <begin position="110"/>
        <end position="119"/>
    </location>
</feature>
<feature type="region of interest" description="Disordered" evidence="1">
    <location>
        <begin position="63"/>
        <end position="125"/>
    </location>
</feature>
<feature type="compositionally biased region" description="Basic and acidic residues" evidence="1">
    <location>
        <begin position="80"/>
        <end position="94"/>
    </location>
</feature>
<reference evidence="2 3" key="1">
    <citation type="submission" date="2022-03" db="EMBL/GenBank/DDBJ databases">
        <title>Rhizobium SSM4.3 sp. nov., isolated from Sediment (Gouqi Island).</title>
        <authorList>
            <person name="Chen G."/>
        </authorList>
    </citation>
    <scope>NUCLEOTIDE SEQUENCE [LARGE SCALE GENOMIC DNA]</scope>
    <source>
        <strain evidence="2 3">SSM4.3</strain>
        <plasmid evidence="2">unnamed</plasmid>
    </source>
</reference>
<evidence type="ECO:0000313" key="3">
    <source>
        <dbReference type="Proteomes" id="UP001522662"/>
    </source>
</evidence>
<keyword evidence="2" id="KW-0614">Plasmid</keyword>
<organism evidence="2 3">
    <name type="scientific">Peteryoungia algae</name>
    <dbReference type="NCBI Taxonomy" id="2919917"/>
    <lineage>
        <taxon>Bacteria</taxon>
        <taxon>Pseudomonadati</taxon>
        <taxon>Pseudomonadota</taxon>
        <taxon>Alphaproteobacteria</taxon>
        <taxon>Hyphomicrobiales</taxon>
        <taxon>Rhizobiaceae</taxon>
        <taxon>Peteryoungia</taxon>
    </lineage>
</organism>
<comment type="caution">
    <text evidence="2">The sequence shown here is derived from an EMBL/GenBank/DDBJ whole genome shotgun (WGS) entry which is preliminary data.</text>
</comment>
<accession>A0ABT0D4Z8</accession>
<name>A0ABT0D4Z8_9HYPH</name>
<dbReference type="Proteomes" id="UP001522662">
    <property type="component" value="Unassembled WGS sequence"/>
</dbReference>
<evidence type="ECO:0000313" key="2">
    <source>
        <dbReference type="EMBL" id="MCJ8240469.1"/>
    </source>
</evidence>